<evidence type="ECO:0000313" key="17">
    <source>
        <dbReference type="EMBL" id="KID57412.1"/>
    </source>
</evidence>
<evidence type="ECO:0000256" key="13">
    <source>
        <dbReference type="ARBA" id="ARBA00030948"/>
    </source>
</evidence>
<evidence type="ECO:0000256" key="14">
    <source>
        <dbReference type="ARBA" id="ARBA00031542"/>
    </source>
</evidence>
<evidence type="ECO:0000256" key="15">
    <source>
        <dbReference type="ARBA" id="ARBA00033028"/>
    </source>
</evidence>
<dbReference type="GO" id="GO:0005886">
    <property type="term" value="C:plasma membrane"/>
    <property type="evidence" value="ECO:0007669"/>
    <property type="project" value="UniProtKB-SubCell"/>
</dbReference>
<evidence type="ECO:0000256" key="11">
    <source>
        <dbReference type="ARBA" id="ARBA00023136"/>
    </source>
</evidence>
<feature type="signal peptide" evidence="16">
    <location>
        <begin position="1"/>
        <end position="25"/>
    </location>
</feature>
<dbReference type="AlphaFoldDB" id="A0A0C1QQR8"/>
<keyword evidence="12" id="KW-0143">Chaperone</keyword>
<evidence type="ECO:0000256" key="6">
    <source>
        <dbReference type="ARBA" id="ARBA00022519"/>
    </source>
</evidence>
<evidence type="ECO:0000256" key="2">
    <source>
        <dbReference type="ARBA" id="ARBA00004383"/>
    </source>
</evidence>
<sequence>MKGKHLSKVTIAGALCALVLWYLNADTQSAGQIVLQPPAVQKLSVQKPKTRATTELPVSPNPIPICSRVTKSHKAYIDDWLITLQYKQQVESWPQFIHQLPACLQSLAHDYMHYKVALTEIDPNLNMHERFEALAVLQKQHFSQQVISAWFKDENSWHEHTLARWHILSDQTLSDDMRKSLLDAHISQLPNAQRQIIESSQRFIELKNNWHAMDYNQFSANFGGEAAERLVALQSKQQQWQQRIQHYKQAHQAIVAQAPLEQQDERVSTLKHSLFDSNELKRLNVILAREQAQSP</sequence>
<protein>
    <recommendedName>
        <fullName evidence="4">Lipase chaperone</fullName>
    </recommendedName>
    <alternativeName>
        <fullName evidence="15">Lipase foldase</fullName>
    </alternativeName>
    <alternativeName>
        <fullName evidence="13">Lipase helper protein</fullName>
    </alternativeName>
    <alternativeName>
        <fullName evidence="14">Lipase modulator</fullName>
    </alternativeName>
</protein>
<keyword evidence="9" id="KW-1133">Transmembrane helix</keyword>
<accession>A0A0C1QQR8</accession>
<dbReference type="GO" id="GO:0006457">
    <property type="term" value="P:protein folding"/>
    <property type="evidence" value="ECO:0007669"/>
    <property type="project" value="InterPro"/>
</dbReference>
<evidence type="ECO:0000256" key="4">
    <source>
        <dbReference type="ARBA" id="ARBA00019692"/>
    </source>
</evidence>
<gene>
    <name evidence="17" type="ORF">JF50_09405</name>
</gene>
<evidence type="ECO:0000256" key="5">
    <source>
        <dbReference type="ARBA" id="ARBA00022475"/>
    </source>
</evidence>
<evidence type="ECO:0000256" key="8">
    <source>
        <dbReference type="ARBA" id="ARBA00022963"/>
    </source>
</evidence>
<keyword evidence="6" id="KW-0997">Cell inner membrane</keyword>
<dbReference type="GO" id="GO:0016042">
    <property type="term" value="P:lipid catabolic process"/>
    <property type="evidence" value="ECO:0007669"/>
    <property type="project" value="UniProtKB-KW"/>
</dbReference>
<reference evidence="17 18" key="1">
    <citation type="submission" date="2014-12" db="EMBL/GenBank/DDBJ databases">
        <title>Draft Genome Sequence of Pseudoalteromonas luteoviolacea HI1.</title>
        <authorList>
            <person name="Asahina A.Y."/>
            <person name="Hadfield M.G."/>
        </authorList>
    </citation>
    <scope>NUCLEOTIDE SEQUENCE [LARGE SCALE GENOMIC DNA]</scope>
    <source>
        <strain evidence="17 18">HI1</strain>
    </source>
</reference>
<feature type="chain" id="PRO_5002155403" description="Lipase chaperone" evidence="16">
    <location>
        <begin position="26"/>
        <end position="295"/>
    </location>
</feature>
<comment type="function">
    <text evidence="1">May be involved in the folding of the extracellular lipase during its passage through the periplasm.</text>
</comment>
<evidence type="ECO:0000256" key="10">
    <source>
        <dbReference type="ARBA" id="ARBA00023098"/>
    </source>
</evidence>
<comment type="caution">
    <text evidence="17">The sequence shown here is derived from an EMBL/GenBank/DDBJ whole genome shotgun (WGS) entry which is preliminary data.</text>
</comment>
<evidence type="ECO:0000256" key="7">
    <source>
        <dbReference type="ARBA" id="ARBA00022692"/>
    </source>
</evidence>
<keyword evidence="16" id="KW-0732">Signal</keyword>
<keyword evidence="11" id="KW-0472">Membrane</keyword>
<keyword evidence="10" id="KW-0443">Lipid metabolism</keyword>
<dbReference type="OrthoDB" id="6292024at2"/>
<evidence type="ECO:0000256" key="9">
    <source>
        <dbReference type="ARBA" id="ARBA00022989"/>
    </source>
</evidence>
<dbReference type="GO" id="GO:0051082">
    <property type="term" value="F:unfolded protein binding"/>
    <property type="evidence" value="ECO:0007669"/>
    <property type="project" value="InterPro"/>
</dbReference>
<keyword evidence="5" id="KW-1003">Cell membrane</keyword>
<keyword evidence="7" id="KW-0812">Transmembrane</keyword>
<comment type="subcellular location">
    <subcellularLocation>
        <location evidence="2">Cell inner membrane</location>
        <topology evidence="2">Single-pass membrane protein</topology>
        <orientation evidence="2">Periplasmic side</orientation>
    </subcellularLocation>
</comment>
<name>A0A0C1QQR8_9GAMM</name>
<organism evidence="17 18">
    <name type="scientific">Pseudoalteromonas luteoviolacea</name>
    <dbReference type="NCBI Taxonomy" id="43657"/>
    <lineage>
        <taxon>Bacteria</taxon>
        <taxon>Pseudomonadati</taxon>
        <taxon>Pseudomonadota</taxon>
        <taxon>Gammaproteobacteria</taxon>
        <taxon>Alteromonadales</taxon>
        <taxon>Pseudoalteromonadaceae</taxon>
        <taxon>Pseudoalteromonas</taxon>
    </lineage>
</organism>
<evidence type="ECO:0000256" key="16">
    <source>
        <dbReference type="SAM" id="SignalP"/>
    </source>
</evidence>
<evidence type="ECO:0000256" key="1">
    <source>
        <dbReference type="ARBA" id="ARBA00003280"/>
    </source>
</evidence>
<dbReference type="InterPro" id="IPR004961">
    <property type="entry name" value="Lipase_chaperone"/>
</dbReference>
<dbReference type="SUPFAM" id="SSF158855">
    <property type="entry name" value="Lipase chaperone-like"/>
    <property type="match status" value="1"/>
</dbReference>
<dbReference type="Proteomes" id="UP000031327">
    <property type="component" value="Unassembled WGS sequence"/>
</dbReference>
<proteinExistence type="inferred from homology"/>
<dbReference type="EMBL" id="JWIC01000005">
    <property type="protein sequence ID" value="KID57412.1"/>
    <property type="molecule type" value="Genomic_DNA"/>
</dbReference>
<evidence type="ECO:0000256" key="12">
    <source>
        <dbReference type="ARBA" id="ARBA00023186"/>
    </source>
</evidence>
<dbReference type="RefSeq" id="WP_039609183.1">
    <property type="nucleotide sequence ID" value="NZ_JWIC01000005.1"/>
</dbReference>
<comment type="similarity">
    <text evidence="3">Belongs to the lipase chaperone family.</text>
</comment>
<evidence type="ECO:0000256" key="3">
    <source>
        <dbReference type="ARBA" id="ARBA00010358"/>
    </source>
</evidence>
<dbReference type="Pfam" id="PF03280">
    <property type="entry name" value="Lipase_chap"/>
    <property type="match status" value="1"/>
</dbReference>
<keyword evidence="8" id="KW-0442">Lipid degradation</keyword>
<evidence type="ECO:0000313" key="18">
    <source>
        <dbReference type="Proteomes" id="UP000031327"/>
    </source>
</evidence>